<reference evidence="1 2" key="1">
    <citation type="submission" date="2012-02" db="EMBL/GenBank/DDBJ databases">
        <title>The Genome Sequence of Parabacteroides merdae CL03T12C32.</title>
        <authorList>
            <consortium name="The Broad Institute Genome Sequencing Platform"/>
            <person name="Earl A."/>
            <person name="Ward D."/>
            <person name="Feldgarden M."/>
            <person name="Gevers D."/>
            <person name="Zitomersky N.L."/>
            <person name="Coyne M.J."/>
            <person name="Comstock L.E."/>
            <person name="Young S.K."/>
            <person name="Zeng Q."/>
            <person name="Gargeya S."/>
            <person name="Fitzgerald M."/>
            <person name="Haas B."/>
            <person name="Abouelleil A."/>
            <person name="Alvarado L."/>
            <person name="Arachchi H.M."/>
            <person name="Berlin A."/>
            <person name="Chapman S.B."/>
            <person name="Gearin G."/>
            <person name="Goldberg J."/>
            <person name="Griggs A."/>
            <person name="Gujja S."/>
            <person name="Hansen M."/>
            <person name="Heiman D."/>
            <person name="Howarth C."/>
            <person name="Larimer J."/>
            <person name="Lui A."/>
            <person name="MacDonald P.J.P."/>
            <person name="McCowen C."/>
            <person name="Montmayeur A."/>
            <person name="Murphy C."/>
            <person name="Neiman D."/>
            <person name="Pearson M."/>
            <person name="Priest M."/>
            <person name="Roberts A."/>
            <person name="Saif S."/>
            <person name="Shea T."/>
            <person name="Sisk P."/>
            <person name="Stolte C."/>
            <person name="Sykes S."/>
            <person name="Wortman J."/>
            <person name="Nusbaum C."/>
            <person name="Birren B."/>
        </authorList>
    </citation>
    <scope>NUCLEOTIDE SEQUENCE [LARGE SCALE GENOMIC DNA]</scope>
    <source>
        <strain evidence="1 2">CL03T12C32</strain>
    </source>
</reference>
<dbReference type="RefSeq" id="WP_005644747.1">
    <property type="nucleotide sequence ID" value="NZ_JH976453.1"/>
</dbReference>
<evidence type="ECO:0000313" key="1">
    <source>
        <dbReference type="EMBL" id="EKN14047.1"/>
    </source>
</evidence>
<dbReference type="InterPro" id="IPR038666">
    <property type="entry name" value="SSP1_head-tail_sf"/>
</dbReference>
<proteinExistence type="predicted"/>
<dbReference type="Gene3D" id="2.40.10.270">
    <property type="entry name" value="Bacteriophage SPP1 head-tail adaptor protein"/>
    <property type="match status" value="1"/>
</dbReference>
<dbReference type="InterPro" id="IPR008767">
    <property type="entry name" value="Phage_SPP1_head-tail_adaptor"/>
</dbReference>
<gene>
    <name evidence="1" type="ORF">HMPREF1060_01656</name>
</gene>
<name>K5YJX4_9BACT</name>
<comment type="caution">
    <text evidence="1">The sequence shown here is derived from an EMBL/GenBank/DDBJ whole genome shotgun (WGS) entry which is preliminary data.</text>
</comment>
<dbReference type="NCBIfam" id="TIGR01563">
    <property type="entry name" value="gp16_SPP1"/>
    <property type="match status" value="1"/>
</dbReference>
<evidence type="ECO:0000313" key="2">
    <source>
        <dbReference type="Proteomes" id="UP000006271"/>
    </source>
</evidence>
<protein>
    <recommendedName>
        <fullName evidence="3">Phage head-tail adaptor</fullName>
    </recommendedName>
</protein>
<organism evidence="1 2">
    <name type="scientific">Parabacteroides merdae CL03T12C32</name>
    <dbReference type="NCBI Taxonomy" id="999420"/>
    <lineage>
        <taxon>Bacteria</taxon>
        <taxon>Pseudomonadati</taxon>
        <taxon>Bacteroidota</taxon>
        <taxon>Bacteroidia</taxon>
        <taxon>Bacteroidales</taxon>
        <taxon>Tannerellaceae</taxon>
        <taxon>Parabacteroides</taxon>
    </lineage>
</organism>
<accession>K5YJX4</accession>
<evidence type="ECO:0008006" key="3">
    <source>
        <dbReference type="Google" id="ProtNLM"/>
    </source>
</evidence>
<sequence>MRAGLLTDPVTFRKATITKNQYGQEETDWIDCISTRANVRFNSGNRVTENNEIINTYTVTFTVRRYHNIDEFMRILWKGKTYRILSIEDNNEDRTKQSITIIGELINE</sequence>
<dbReference type="Proteomes" id="UP000006271">
    <property type="component" value="Unassembled WGS sequence"/>
</dbReference>
<dbReference type="Pfam" id="PF05521">
    <property type="entry name" value="Phage_HCP"/>
    <property type="match status" value="1"/>
</dbReference>
<dbReference type="AlphaFoldDB" id="K5YJX4"/>
<dbReference type="HOGENOM" id="CLU_171606_0_0_10"/>
<dbReference type="EMBL" id="AGZQ01000007">
    <property type="protein sequence ID" value="EKN14047.1"/>
    <property type="molecule type" value="Genomic_DNA"/>
</dbReference>